<dbReference type="AlphaFoldDB" id="A0A2I2MAA3"/>
<sequence>MSVIFQGDFAIAGGSKKAVVSFSKKTADATVTSVIVESENAAGKVASWGPNNDFPQKLTKKTKPAGSLRSGLRVNRKAHYGSGFIIVKETTEKGKRVIQHQCLHELKDVHAFFKRNNMKRFFKEIIADLEYWELAFPEYVLSNDFNTINKVKRQFTADSRFEIMSEENRKINNVYVSSKWAEGVEVASKYVDIIPLMDSDLSAIEVKEYCKANNIHNFIRTVGYPLINNGYYPDPEWQSIESSGWLDIINSIPKYKKAFLEDKVNINYHIEVYEEYFERQYKEDWQSFTPEKRESVRTDFVQGLDKALRGVENGGKSVMSMIYKDDNGTPQPGLKITEIGNSNKDGAYLDDTAAGIQAALTAAGVDPSLIGAGIPGGLGAGSGSDKREAWFILSALMKPNRETTLEIFEFIQDYNGWDPQLIGAFEDTELTTLDKNPTGTQKAAQV</sequence>
<dbReference type="EMBL" id="OENE01000035">
    <property type="protein sequence ID" value="SOU89479.1"/>
    <property type="molecule type" value="Genomic_DNA"/>
</dbReference>
<reference evidence="1 2" key="1">
    <citation type="submission" date="2017-11" db="EMBL/GenBank/DDBJ databases">
        <authorList>
            <person name="Duchaud E."/>
        </authorList>
    </citation>
    <scope>NUCLEOTIDE SEQUENCE [LARGE SCALE GENOMIC DNA]</scope>
    <source>
        <strain evidence="1 2">TNO010</strain>
    </source>
</reference>
<protein>
    <recommendedName>
        <fullName evidence="3">Phage portal protein</fullName>
    </recommendedName>
</protein>
<name>A0A2I2MAA3_9FLAO</name>
<dbReference type="Proteomes" id="UP000490060">
    <property type="component" value="Unassembled WGS sequence"/>
</dbReference>
<gene>
    <name evidence="1" type="ORF">TNO010_400054</name>
</gene>
<evidence type="ECO:0008006" key="3">
    <source>
        <dbReference type="Google" id="ProtNLM"/>
    </source>
</evidence>
<accession>A0A2I2MAA3</accession>
<evidence type="ECO:0000313" key="1">
    <source>
        <dbReference type="EMBL" id="SOU89479.1"/>
    </source>
</evidence>
<evidence type="ECO:0000313" key="2">
    <source>
        <dbReference type="Proteomes" id="UP000490060"/>
    </source>
</evidence>
<dbReference type="RefSeq" id="WP_172505718.1">
    <property type="nucleotide sequence ID" value="NZ_OENE01000035.1"/>
</dbReference>
<proteinExistence type="predicted"/>
<organism evidence="1 2">
    <name type="scientific">Tenacibaculum finnmarkense genomovar ulcerans</name>
    <dbReference type="NCBI Taxonomy" id="2781388"/>
    <lineage>
        <taxon>Bacteria</taxon>
        <taxon>Pseudomonadati</taxon>
        <taxon>Bacteroidota</taxon>
        <taxon>Flavobacteriia</taxon>
        <taxon>Flavobacteriales</taxon>
        <taxon>Flavobacteriaceae</taxon>
        <taxon>Tenacibaculum</taxon>
        <taxon>Tenacibaculum finnmarkense</taxon>
    </lineage>
</organism>